<proteinExistence type="predicted"/>
<sequence length="167" mass="19265">MIIQASNGCLLTQSGEVEFKERRFEKSMLVVSMDEAANWKEIPESEKTRYEQEIKLFEPEELNFDFIQKVDSLVSFITEKMNTLGLNSDEALSLKKYFPDWENSIGQYAYAGYKYLVDSLLVEVVTPHELSLDKNPLQQPMLLSIDSENMENVPVYFKEVVGSKSEE</sequence>
<dbReference type="Proteomes" id="UP000703295">
    <property type="component" value="Unassembled WGS sequence"/>
</dbReference>
<organism evidence="1 2">
    <name type="scientific">Bacteroides mediterraneensis</name>
    <dbReference type="NCBI Taxonomy" id="1841856"/>
    <lineage>
        <taxon>Bacteria</taxon>
        <taxon>Pseudomonadati</taxon>
        <taxon>Bacteroidota</taxon>
        <taxon>Bacteroidia</taxon>
        <taxon>Bacteroidales</taxon>
        <taxon>Bacteroidaceae</taxon>
        <taxon>Bacteroides</taxon>
    </lineage>
</organism>
<gene>
    <name evidence="1" type="ORF">H6A31_01465</name>
</gene>
<evidence type="ECO:0000313" key="2">
    <source>
        <dbReference type="Proteomes" id="UP000703295"/>
    </source>
</evidence>
<dbReference type="EMBL" id="JACJJW010000002">
    <property type="protein sequence ID" value="MBM6757373.1"/>
    <property type="molecule type" value="Genomic_DNA"/>
</dbReference>
<name>A0ABS2ESK3_9BACE</name>
<evidence type="ECO:0000313" key="1">
    <source>
        <dbReference type="EMBL" id="MBM6757373.1"/>
    </source>
</evidence>
<protein>
    <submittedName>
        <fullName evidence="1">Uncharacterized protein</fullName>
    </submittedName>
</protein>
<keyword evidence="2" id="KW-1185">Reference proteome</keyword>
<dbReference type="RefSeq" id="WP_204474022.1">
    <property type="nucleotide sequence ID" value="NZ_JACJJW010000002.1"/>
</dbReference>
<reference evidence="1 2" key="1">
    <citation type="journal article" date="2021" name="Sci. Rep.">
        <title>The distribution of antibiotic resistance genes in chicken gut microbiota commensals.</title>
        <authorList>
            <person name="Juricova H."/>
            <person name="Matiasovicova J."/>
            <person name="Kubasova T."/>
            <person name="Cejkova D."/>
            <person name="Rychlik I."/>
        </authorList>
    </citation>
    <scope>NUCLEOTIDE SEQUENCE [LARGE SCALE GENOMIC DNA]</scope>
    <source>
        <strain evidence="1 2">An801</strain>
    </source>
</reference>
<comment type="caution">
    <text evidence="1">The sequence shown here is derived from an EMBL/GenBank/DDBJ whole genome shotgun (WGS) entry which is preliminary data.</text>
</comment>
<accession>A0ABS2ESK3</accession>